<keyword evidence="2" id="KW-1185">Reference proteome</keyword>
<name>A0A0F5LEE1_9HYPH</name>
<gene>
    <name evidence="1" type="ORF">VW35_05775</name>
</gene>
<comment type="caution">
    <text evidence="1">The sequence shown here is derived from an EMBL/GenBank/DDBJ whole genome shotgun (WGS) entry which is preliminary data.</text>
</comment>
<evidence type="ECO:0000313" key="2">
    <source>
        <dbReference type="Proteomes" id="UP000033514"/>
    </source>
</evidence>
<evidence type="ECO:0000313" key="1">
    <source>
        <dbReference type="EMBL" id="KKB79972.1"/>
    </source>
</evidence>
<reference evidence="1 2" key="1">
    <citation type="submission" date="2015-03" db="EMBL/GenBank/DDBJ databases">
        <authorList>
            <person name="Hassan Y.I."/>
            <person name="Lepp D."/>
            <person name="Zhou T."/>
        </authorList>
    </citation>
    <scope>NUCLEOTIDE SEQUENCE [LARGE SCALE GENOMIC DNA]</scope>
    <source>
        <strain evidence="1 2">GH2-10</strain>
    </source>
</reference>
<dbReference type="AlphaFoldDB" id="A0A0F5LEE1"/>
<organism evidence="1 2">
    <name type="scientific">Devosia soli</name>
    <dbReference type="NCBI Taxonomy" id="361041"/>
    <lineage>
        <taxon>Bacteria</taxon>
        <taxon>Pseudomonadati</taxon>
        <taxon>Pseudomonadota</taxon>
        <taxon>Alphaproteobacteria</taxon>
        <taxon>Hyphomicrobiales</taxon>
        <taxon>Devosiaceae</taxon>
        <taxon>Devosia</taxon>
    </lineage>
</organism>
<dbReference type="STRING" id="361041.VW35_05775"/>
<dbReference type="Proteomes" id="UP000033514">
    <property type="component" value="Unassembled WGS sequence"/>
</dbReference>
<proteinExistence type="predicted"/>
<accession>A0A0F5LEE1</accession>
<dbReference type="PATRIC" id="fig|361041.3.peg.472"/>
<sequence>MQWLGIAAAAIGCILLGGASILGNFADHQRHRQGIAELERFVVLLDAVNAVSAERGPSNSAMGASDAEASELRAALETKRAQTNLALDAVALRFDGDLERNDGVNALTVLRESLAAGRAKVDIAIMTPSENRQALIIGEAIMAMFAAADRAGELRDLIGGHIIEETPQLAGEVFLANSASAVRD</sequence>
<protein>
    <submittedName>
        <fullName evidence="1">Uncharacterized protein</fullName>
    </submittedName>
</protein>
<dbReference type="EMBL" id="LAJG01000014">
    <property type="protein sequence ID" value="KKB79972.1"/>
    <property type="molecule type" value="Genomic_DNA"/>
</dbReference>